<dbReference type="EMBL" id="CAHIKZ030001052">
    <property type="protein sequence ID" value="CAE1250830.1"/>
    <property type="molecule type" value="Genomic_DNA"/>
</dbReference>
<dbReference type="AlphaFoldDB" id="A0A812BUM9"/>
<dbReference type="Proteomes" id="UP000597762">
    <property type="component" value="Unassembled WGS sequence"/>
</dbReference>
<comment type="caution">
    <text evidence="1">The sequence shown here is derived from an EMBL/GenBank/DDBJ whole genome shotgun (WGS) entry which is preliminary data.</text>
</comment>
<evidence type="ECO:0000313" key="1">
    <source>
        <dbReference type="EMBL" id="CAE1250830.1"/>
    </source>
</evidence>
<dbReference type="OrthoDB" id="8121869at2759"/>
<dbReference type="PANTHER" id="PTHR10492:SF57">
    <property type="entry name" value="ATP-DEPENDENT DNA HELICASE"/>
    <property type="match status" value="1"/>
</dbReference>
<reference evidence="1" key="1">
    <citation type="submission" date="2021-01" db="EMBL/GenBank/DDBJ databases">
        <authorList>
            <person name="Li R."/>
            <person name="Bekaert M."/>
        </authorList>
    </citation>
    <scope>NUCLEOTIDE SEQUENCE</scope>
    <source>
        <strain evidence="1">Farmed</strain>
    </source>
</reference>
<sequence length="269" mass="29738">MKKGHVGKAAPLAQKGYPRKFISETQTATDGYPLYSRRSPDEGGRTVTVKGHTLDNRWVVPYCPLMFKTFGAHINVEYFHSVKSIKYICKYVNKGSDAAVFGIRRDNCVDEVADYVAERYLSSSEAFWRILGFPYTPKGSSHCAAAVHLENGQRMYITEQNAQQVGKTQNTTLTAFFLNYAQQMLLPNIDIPPSPVPTSCGQTTGGFGEKAGNPVEGYPDVWSNSCLGRVYTMPPPTSQPASRSAFTSAFFFIKWLGQLVSQIFALSTA</sequence>
<proteinExistence type="predicted"/>
<accession>A0A812BUM9</accession>
<protein>
    <submittedName>
        <fullName evidence="1">Uncharacterized protein</fullName>
    </submittedName>
</protein>
<gene>
    <name evidence="1" type="ORF">SPHA_27287</name>
</gene>
<name>A0A812BUM9_ACAPH</name>
<dbReference type="PANTHER" id="PTHR10492">
    <property type="match status" value="1"/>
</dbReference>
<keyword evidence="2" id="KW-1185">Reference proteome</keyword>
<evidence type="ECO:0000313" key="2">
    <source>
        <dbReference type="Proteomes" id="UP000597762"/>
    </source>
</evidence>
<organism evidence="1 2">
    <name type="scientific">Acanthosepion pharaonis</name>
    <name type="common">Pharaoh cuttlefish</name>
    <name type="synonym">Sepia pharaonis</name>
    <dbReference type="NCBI Taxonomy" id="158019"/>
    <lineage>
        <taxon>Eukaryota</taxon>
        <taxon>Metazoa</taxon>
        <taxon>Spiralia</taxon>
        <taxon>Lophotrochozoa</taxon>
        <taxon>Mollusca</taxon>
        <taxon>Cephalopoda</taxon>
        <taxon>Coleoidea</taxon>
        <taxon>Decapodiformes</taxon>
        <taxon>Sepiida</taxon>
        <taxon>Sepiina</taxon>
        <taxon>Sepiidae</taxon>
        <taxon>Acanthosepion</taxon>
    </lineage>
</organism>